<evidence type="ECO:0000259" key="5">
    <source>
        <dbReference type="PROSITE" id="PS50850"/>
    </source>
</evidence>
<dbReference type="PROSITE" id="PS50850">
    <property type="entry name" value="MFS"/>
    <property type="match status" value="1"/>
</dbReference>
<feature type="transmembrane region" description="Helical" evidence="4">
    <location>
        <begin position="283"/>
        <end position="306"/>
    </location>
</feature>
<feature type="transmembrane region" description="Helical" evidence="4">
    <location>
        <begin position="350"/>
        <end position="369"/>
    </location>
</feature>
<accession>A0A8T9BR08</accession>
<comment type="caution">
    <text evidence="6">The sequence shown here is derived from an EMBL/GenBank/DDBJ whole genome shotgun (WGS) entry which is preliminary data.</text>
</comment>
<keyword evidence="4" id="KW-0472">Membrane</keyword>
<evidence type="ECO:0000313" key="7">
    <source>
        <dbReference type="Proteomes" id="UP000469559"/>
    </source>
</evidence>
<feature type="transmembrane region" description="Helical" evidence="4">
    <location>
        <begin position="178"/>
        <end position="203"/>
    </location>
</feature>
<dbReference type="InterPro" id="IPR020846">
    <property type="entry name" value="MFS_dom"/>
</dbReference>
<comment type="subcellular location">
    <subcellularLocation>
        <location evidence="1">Membrane</location>
        <topology evidence="1">Multi-pass membrane protein</topology>
    </subcellularLocation>
</comment>
<dbReference type="Pfam" id="PF07690">
    <property type="entry name" value="MFS_1"/>
    <property type="match status" value="1"/>
</dbReference>
<organism evidence="6 7">
    <name type="scientific">Lachnellula arida</name>
    <dbReference type="NCBI Taxonomy" id="1316785"/>
    <lineage>
        <taxon>Eukaryota</taxon>
        <taxon>Fungi</taxon>
        <taxon>Dikarya</taxon>
        <taxon>Ascomycota</taxon>
        <taxon>Pezizomycotina</taxon>
        <taxon>Leotiomycetes</taxon>
        <taxon>Helotiales</taxon>
        <taxon>Lachnaceae</taxon>
        <taxon>Lachnellula</taxon>
    </lineage>
</organism>
<feature type="region of interest" description="Disordered" evidence="3">
    <location>
        <begin position="13"/>
        <end position="36"/>
    </location>
</feature>
<dbReference type="GO" id="GO:0022857">
    <property type="term" value="F:transmembrane transporter activity"/>
    <property type="evidence" value="ECO:0007669"/>
    <property type="project" value="InterPro"/>
</dbReference>
<sequence>MSSTETISLEALPHDPNISKTTKPTNEGPLSGSNFDPANPDAIIATSRLADAEVTSLTIVSPVRTYSRLHMFSTSQEFYEYLNINIVVIAACSFLTFWFVGTTYSWGIIQAALVERKLSSPSTISFVGSLTCASVSILALVNARIIRKLGARMTALIGVGLLGLGEILSGFSTRNVGALFFTAGVVMGIGCSLLFMVVSTITPQYFNKKRGIANGIVYAGGGLGGTVITFAVNSLIIHLGPEWTFRILGLVTLATGFPAAWLIKERLPITTATFIEWGLFKNVQFTTLFFAGAIATFPLFVPHFFLPLYSASLGLSPSAGAGLVAGFNFSSAVGRLCCGFLCDFMGPVNTLLLALFLSALSMLAIWPVSNSLGPLILFVIINGAANGGFFSTMPTVVGSVFGSRRVSVAMGMIVTGWGGGYLMGAPINCRVSSRGVRRRAQYSKGLSPCHLLRGLDGFGRCFAGTGREAGTEQESS</sequence>
<feature type="transmembrane region" description="Helical" evidence="4">
    <location>
        <begin position="120"/>
        <end position="141"/>
    </location>
</feature>
<feature type="domain" description="Major facilitator superfamily (MFS) profile" evidence="5">
    <location>
        <begin position="85"/>
        <end position="476"/>
    </location>
</feature>
<evidence type="ECO:0000256" key="4">
    <source>
        <dbReference type="SAM" id="Phobius"/>
    </source>
</evidence>
<feature type="transmembrane region" description="Helical" evidence="4">
    <location>
        <begin position="375"/>
        <end position="402"/>
    </location>
</feature>
<proteinExistence type="inferred from homology"/>
<name>A0A8T9BR08_9HELO</name>
<dbReference type="GO" id="GO:0016020">
    <property type="term" value="C:membrane"/>
    <property type="evidence" value="ECO:0007669"/>
    <property type="project" value="UniProtKB-SubCell"/>
</dbReference>
<dbReference type="SUPFAM" id="SSF103473">
    <property type="entry name" value="MFS general substrate transporter"/>
    <property type="match status" value="1"/>
</dbReference>
<dbReference type="InterPro" id="IPR036259">
    <property type="entry name" value="MFS_trans_sf"/>
</dbReference>
<keyword evidence="4" id="KW-0812">Transmembrane</keyword>
<feature type="transmembrane region" description="Helical" evidence="4">
    <location>
        <begin position="153"/>
        <end position="172"/>
    </location>
</feature>
<evidence type="ECO:0000313" key="6">
    <source>
        <dbReference type="EMBL" id="TVY21821.1"/>
    </source>
</evidence>
<dbReference type="OrthoDB" id="6499973at2759"/>
<keyword evidence="7" id="KW-1185">Reference proteome</keyword>
<evidence type="ECO:0000256" key="2">
    <source>
        <dbReference type="ARBA" id="ARBA00006727"/>
    </source>
</evidence>
<gene>
    <name evidence="6" type="primary">apdF_7</name>
    <name evidence="6" type="ORF">LARI1_G000233</name>
</gene>
<reference evidence="6 7" key="1">
    <citation type="submission" date="2018-05" db="EMBL/GenBank/DDBJ databases">
        <title>Whole genome sequencing for identification of molecular markers to develop diagnostic detection tools for the regulated plant pathogen Lachnellula willkommii.</title>
        <authorList>
            <person name="Giroux E."/>
            <person name="Bilodeau G."/>
        </authorList>
    </citation>
    <scope>NUCLEOTIDE SEQUENCE [LARGE SCALE GENOMIC DNA]</scope>
    <source>
        <strain evidence="6 7">CBS 203.66</strain>
    </source>
</reference>
<feature type="transmembrane region" description="Helical" evidence="4">
    <location>
        <begin position="215"/>
        <end position="237"/>
    </location>
</feature>
<feature type="transmembrane region" description="Helical" evidence="4">
    <location>
        <begin position="243"/>
        <end position="263"/>
    </location>
</feature>
<dbReference type="Gene3D" id="1.20.1250.20">
    <property type="entry name" value="MFS general substrate transporter like domains"/>
    <property type="match status" value="2"/>
</dbReference>
<dbReference type="PANTHER" id="PTHR11360">
    <property type="entry name" value="MONOCARBOXYLATE TRANSPORTER"/>
    <property type="match status" value="1"/>
</dbReference>
<dbReference type="PANTHER" id="PTHR11360:SF305">
    <property type="entry name" value="MAJOR FACILITATOR SUPERFAMILY (MFS) PROFILE DOMAIN-CONTAINING PROTEIN"/>
    <property type="match status" value="1"/>
</dbReference>
<evidence type="ECO:0000256" key="1">
    <source>
        <dbReference type="ARBA" id="ARBA00004141"/>
    </source>
</evidence>
<dbReference type="AlphaFoldDB" id="A0A8T9BR08"/>
<dbReference type="InterPro" id="IPR050327">
    <property type="entry name" value="Proton-linked_MCT"/>
</dbReference>
<dbReference type="Proteomes" id="UP000469559">
    <property type="component" value="Unassembled WGS sequence"/>
</dbReference>
<comment type="similarity">
    <text evidence="2">Belongs to the major facilitator superfamily. Monocarboxylate porter (TC 2.A.1.13) family.</text>
</comment>
<evidence type="ECO:0000256" key="3">
    <source>
        <dbReference type="SAM" id="MobiDB-lite"/>
    </source>
</evidence>
<feature type="transmembrane region" description="Helical" evidence="4">
    <location>
        <begin position="78"/>
        <end position="100"/>
    </location>
</feature>
<keyword evidence="4" id="KW-1133">Transmembrane helix</keyword>
<protein>
    <submittedName>
        <fullName evidence="6">Aspyridones efflux protein apdF</fullName>
    </submittedName>
</protein>
<dbReference type="EMBL" id="QGMF01000005">
    <property type="protein sequence ID" value="TVY21821.1"/>
    <property type="molecule type" value="Genomic_DNA"/>
</dbReference>
<dbReference type="InterPro" id="IPR011701">
    <property type="entry name" value="MFS"/>
</dbReference>